<keyword evidence="3" id="KW-1185">Reference proteome</keyword>
<feature type="domain" description="Glucose/Sorbosone dehydrogenase" evidence="1">
    <location>
        <begin position="56"/>
        <end position="376"/>
    </location>
</feature>
<dbReference type="InterPro" id="IPR011041">
    <property type="entry name" value="Quinoprot_gluc/sorb_DH_b-prop"/>
</dbReference>
<proteinExistence type="predicted"/>
<dbReference type="Pfam" id="PF07995">
    <property type="entry name" value="GSDH"/>
    <property type="match status" value="1"/>
</dbReference>
<dbReference type="RefSeq" id="WP_093993563.1">
    <property type="nucleotide sequence ID" value="NZ_FXZK01000009.1"/>
</dbReference>
<dbReference type="AlphaFoldDB" id="A0A238LI29"/>
<sequence length="389" mass="41099">MRFGLIAAALWPYAVIAQPVEQGPPNADFAPAFEAQTRAPALPQTPVTVERFVEGLANPWGIAPLPDGGWLVTERPGTLRVVSADGSVSMPLVGVPEVDNRRQGGLLDVTVSPEFATDRMVYLTYAKAVDGGVVTAAARGVLAEDMAALTDVSDIFVQTPPSSTPMHYGSRIIVDGDYVWITTGEHSSESDRVLAQDVTSTYGKVVRLFRDGSVPDDNPFVGTEADPAIWSLGHRNVQGAALGPDGALWTVEHGPAGGDELNRPAPGANYGWPVVSYGINYNGSEVGSGAARAPGFEEPIYYWDPVIAPGGMGFYDGDYAPWQGDLLIGSLNPGALVRLSFSDGLVAGEERVITDQGRIRDVEITPDGSVLLLIDAPMPYGGIVRVTPG</sequence>
<dbReference type="Gene3D" id="2.120.10.30">
    <property type="entry name" value="TolB, C-terminal domain"/>
    <property type="match status" value="1"/>
</dbReference>
<protein>
    <submittedName>
        <fullName evidence="2">Soluble aldose sugar dehydrogenase YliI</fullName>
        <ecNumber evidence="2">1.1.5.-</ecNumber>
    </submittedName>
</protein>
<reference evidence="2 3" key="1">
    <citation type="submission" date="2017-05" db="EMBL/GenBank/DDBJ databases">
        <authorList>
            <person name="Song R."/>
            <person name="Chenine A.L."/>
            <person name="Ruprecht R.M."/>
        </authorList>
    </citation>
    <scope>NUCLEOTIDE SEQUENCE [LARGE SCALE GENOMIC DNA]</scope>
    <source>
        <strain evidence="2 3">CECT 8899</strain>
    </source>
</reference>
<dbReference type="PANTHER" id="PTHR19328">
    <property type="entry name" value="HEDGEHOG-INTERACTING PROTEIN"/>
    <property type="match status" value="1"/>
</dbReference>
<evidence type="ECO:0000313" key="3">
    <source>
        <dbReference type="Proteomes" id="UP000201613"/>
    </source>
</evidence>
<gene>
    <name evidence="2" type="primary">yliI</name>
    <name evidence="2" type="ORF">LOM8899_03543</name>
</gene>
<accession>A0A238LI29</accession>
<dbReference type="OrthoDB" id="9770043at2"/>
<dbReference type="EMBL" id="FXZK01000009">
    <property type="protein sequence ID" value="SMY09377.1"/>
    <property type="molecule type" value="Genomic_DNA"/>
</dbReference>
<dbReference type="EC" id="1.1.5.-" evidence="2"/>
<dbReference type="SUPFAM" id="SSF50952">
    <property type="entry name" value="Soluble quinoprotein glucose dehydrogenase"/>
    <property type="match status" value="1"/>
</dbReference>
<name>A0A238LI29_9RHOB</name>
<dbReference type="GO" id="GO:0016491">
    <property type="term" value="F:oxidoreductase activity"/>
    <property type="evidence" value="ECO:0007669"/>
    <property type="project" value="UniProtKB-KW"/>
</dbReference>
<dbReference type="InterPro" id="IPR012938">
    <property type="entry name" value="Glc/Sorbosone_DH"/>
</dbReference>
<dbReference type="Proteomes" id="UP000201613">
    <property type="component" value="Unassembled WGS sequence"/>
</dbReference>
<organism evidence="2 3">
    <name type="scientific">Flavimaricola marinus</name>
    <dbReference type="NCBI Taxonomy" id="1819565"/>
    <lineage>
        <taxon>Bacteria</taxon>
        <taxon>Pseudomonadati</taxon>
        <taxon>Pseudomonadota</taxon>
        <taxon>Alphaproteobacteria</taxon>
        <taxon>Rhodobacterales</taxon>
        <taxon>Paracoccaceae</taxon>
        <taxon>Flavimaricola</taxon>
    </lineage>
</organism>
<dbReference type="InterPro" id="IPR011042">
    <property type="entry name" value="6-blade_b-propeller_TolB-like"/>
</dbReference>
<evidence type="ECO:0000313" key="2">
    <source>
        <dbReference type="EMBL" id="SMY09377.1"/>
    </source>
</evidence>
<evidence type="ECO:0000259" key="1">
    <source>
        <dbReference type="Pfam" id="PF07995"/>
    </source>
</evidence>
<dbReference type="PANTHER" id="PTHR19328:SF75">
    <property type="entry name" value="ALDOSE SUGAR DEHYDROGENASE YLII"/>
    <property type="match status" value="1"/>
</dbReference>
<keyword evidence="2" id="KW-0560">Oxidoreductase</keyword>